<dbReference type="GO" id="GO:0016746">
    <property type="term" value="F:acyltransferase activity"/>
    <property type="evidence" value="ECO:0007669"/>
    <property type="project" value="UniProtKB-KW"/>
</dbReference>
<dbReference type="SUPFAM" id="SSF52777">
    <property type="entry name" value="CoA-dependent acyltransferases"/>
    <property type="match status" value="1"/>
</dbReference>
<dbReference type="InterPro" id="IPR050743">
    <property type="entry name" value="2-oxoacid_DH_E2_comp"/>
</dbReference>
<dbReference type="InterPro" id="IPR001078">
    <property type="entry name" value="2-oxoacid_DH_actylTfrase"/>
</dbReference>
<evidence type="ECO:0000313" key="6">
    <source>
        <dbReference type="EMBL" id="MFC4990090.1"/>
    </source>
</evidence>
<name>A0ABD5QKF8_9EURY</name>
<organism evidence="6 7">
    <name type="scientific">Saliphagus infecundisoli</name>
    <dbReference type="NCBI Taxonomy" id="1849069"/>
    <lineage>
        <taxon>Archaea</taxon>
        <taxon>Methanobacteriati</taxon>
        <taxon>Methanobacteriota</taxon>
        <taxon>Stenosarchaea group</taxon>
        <taxon>Halobacteria</taxon>
        <taxon>Halobacteriales</taxon>
        <taxon>Natrialbaceae</taxon>
        <taxon>Saliphagus</taxon>
    </lineage>
</organism>
<evidence type="ECO:0000256" key="2">
    <source>
        <dbReference type="ARBA" id="ARBA00022679"/>
    </source>
</evidence>
<sequence length="247" mass="27143">MAPTDPDPEQNDEQEPGAAAESDLTVREERPLSGMRRTIANRLQDSYRNAVHVTASRELDVEMVLEVIEADDIETEVSLIDPVLCAVSATFEEHPAFNATFEDGTHRLYEEHNVAIAVDVDAGLVTPVLRDIGSKTLGEVAIERRRLTDAVQSGDYTMSDLRGGTFTLTNLGVLGVDSFTPIINPPEVAILGVNRVRERATREDDGVAFRQRMTVDLSFDHRVVDGADAARFLDTLANHVAQADQFL</sequence>
<dbReference type="PANTHER" id="PTHR43178:SF5">
    <property type="entry name" value="LIPOAMIDE ACYLTRANSFERASE COMPONENT OF BRANCHED-CHAIN ALPHA-KETO ACID DEHYDROGENASE COMPLEX, MITOCHONDRIAL"/>
    <property type="match status" value="1"/>
</dbReference>
<proteinExistence type="predicted"/>
<comment type="caution">
    <text evidence="6">The sequence shown here is derived from an EMBL/GenBank/DDBJ whole genome shotgun (WGS) entry which is preliminary data.</text>
</comment>
<reference evidence="6 7" key="1">
    <citation type="journal article" date="2019" name="Int. J. Syst. Evol. Microbiol.">
        <title>The Global Catalogue of Microorganisms (GCM) 10K type strain sequencing project: providing services to taxonomists for standard genome sequencing and annotation.</title>
        <authorList>
            <consortium name="The Broad Institute Genomics Platform"/>
            <consortium name="The Broad Institute Genome Sequencing Center for Infectious Disease"/>
            <person name="Wu L."/>
            <person name="Ma J."/>
        </authorList>
    </citation>
    <scope>NUCLEOTIDE SEQUENCE [LARGE SCALE GENOMIC DNA]</scope>
    <source>
        <strain evidence="6 7">CGMCC 1.15824</strain>
    </source>
</reference>
<evidence type="ECO:0000259" key="5">
    <source>
        <dbReference type="Pfam" id="PF00198"/>
    </source>
</evidence>
<comment type="cofactor">
    <cofactor evidence="1">
        <name>(R)-lipoate</name>
        <dbReference type="ChEBI" id="CHEBI:83088"/>
    </cofactor>
</comment>
<feature type="domain" description="2-oxoacid dehydrogenase acyltransferase catalytic" evidence="5">
    <location>
        <begin position="28"/>
        <end position="245"/>
    </location>
</feature>
<dbReference type="Gene3D" id="3.30.559.10">
    <property type="entry name" value="Chloramphenicol acetyltransferase-like domain"/>
    <property type="match status" value="1"/>
</dbReference>
<keyword evidence="3" id="KW-0012">Acyltransferase</keyword>
<dbReference type="EMBL" id="JBHSJG010000061">
    <property type="protein sequence ID" value="MFC4990090.1"/>
    <property type="molecule type" value="Genomic_DNA"/>
</dbReference>
<keyword evidence="7" id="KW-1185">Reference proteome</keyword>
<evidence type="ECO:0000256" key="4">
    <source>
        <dbReference type="SAM" id="MobiDB-lite"/>
    </source>
</evidence>
<evidence type="ECO:0000256" key="3">
    <source>
        <dbReference type="ARBA" id="ARBA00023315"/>
    </source>
</evidence>
<dbReference type="RefSeq" id="WP_224830402.1">
    <property type="nucleotide sequence ID" value="NZ_JAIVEF010000058.1"/>
</dbReference>
<dbReference type="Pfam" id="PF00198">
    <property type="entry name" value="2-oxoacid_dh"/>
    <property type="match status" value="1"/>
</dbReference>
<feature type="compositionally biased region" description="Acidic residues" evidence="4">
    <location>
        <begin position="1"/>
        <end position="15"/>
    </location>
</feature>
<evidence type="ECO:0000313" key="7">
    <source>
        <dbReference type="Proteomes" id="UP001595925"/>
    </source>
</evidence>
<dbReference type="InterPro" id="IPR023213">
    <property type="entry name" value="CAT-like_dom_sf"/>
</dbReference>
<gene>
    <name evidence="6" type="ORF">ACFPFO_20545</name>
</gene>
<evidence type="ECO:0000256" key="1">
    <source>
        <dbReference type="ARBA" id="ARBA00001938"/>
    </source>
</evidence>
<dbReference type="Proteomes" id="UP001595925">
    <property type="component" value="Unassembled WGS sequence"/>
</dbReference>
<keyword evidence="2" id="KW-0808">Transferase</keyword>
<protein>
    <submittedName>
        <fullName evidence="6">2-oxo acid dehydrogenase subunit E2</fullName>
    </submittedName>
</protein>
<dbReference type="AlphaFoldDB" id="A0ABD5QKF8"/>
<accession>A0ABD5QKF8</accession>
<dbReference type="PANTHER" id="PTHR43178">
    <property type="entry name" value="DIHYDROLIPOAMIDE ACETYLTRANSFERASE COMPONENT OF PYRUVATE DEHYDROGENASE COMPLEX"/>
    <property type="match status" value="1"/>
</dbReference>
<feature type="region of interest" description="Disordered" evidence="4">
    <location>
        <begin position="1"/>
        <end position="33"/>
    </location>
</feature>